<dbReference type="InterPro" id="IPR013715">
    <property type="entry name" value="DUF1746"/>
</dbReference>
<dbReference type="EMBL" id="CH476619">
    <property type="protein sequence ID" value="EEP82802.1"/>
    <property type="molecule type" value="Genomic_DNA"/>
</dbReference>
<reference evidence="4" key="1">
    <citation type="journal article" date="2009" name="Genome Res.">
        <title>Comparative genomic analyses of the human fungal pathogens Coccidioides and their relatives.</title>
        <authorList>
            <person name="Sharpton T.J."/>
            <person name="Stajich J.E."/>
            <person name="Rounsley S.D."/>
            <person name="Gardner M.J."/>
            <person name="Wortman J.R."/>
            <person name="Jordar V.S."/>
            <person name="Maiti R."/>
            <person name="Kodira C.D."/>
            <person name="Neafsey D.E."/>
            <person name="Zeng Q."/>
            <person name="Hung C.-Y."/>
            <person name="McMahan C."/>
            <person name="Muszewska A."/>
            <person name="Grynberg M."/>
            <person name="Mandel M.A."/>
            <person name="Kellner E.M."/>
            <person name="Barker B.M."/>
            <person name="Galgiani J.N."/>
            <person name="Orbach M.J."/>
            <person name="Kirkland T.N."/>
            <person name="Cole G.T."/>
            <person name="Henn M.R."/>
            <person name="Birren B.W."/>
            <person name="Taylor J.W."/>
        </authorList>
    </citation>
    <scope>NUCLEOTIDE SEQUENCE [LARGE SCALE GENOMIC DNA]</scope>
    <source>
        <strain evidence="4">UAMH 1704</strain>
    </source>
</reference>
<dbReference type="InterPro" id="IPR038967">
    <property type="entry name" value="Dsc4-like"/>
</dbReference>
<dbReference type="GO" id="GO:0032933">
    <property type="term" value="P:SREBP signaling pathway"/>
    <property type="evidence" value="ECO:0007669"/>
    <property type="project" value="InterPro"/>
</dbReference>
<evidence type="ECO:0000256" key="1">
    <source>
        <dbReference type="SAM" id="MobiDB-lite"/>
    </source>
</evidence>
<dbReference type="GO" id="GO:0005783">
    <property type="term" value="C:endoplasmic reticulum"/>
    <property type="evidence" value="ECO:0007669"/>
    <property type="project" value="TreeGrafter"/>
</dbReference>
<gene>
    <name evidence="3" type="ORF">UREG_07667</name>
</gene>
<keyword evidence="4" id="KW-1185">Reference proteome</keyword>
<dbReference type="eggNOG" id="ENOG502S4TY">
    <property type="taxonomic scope" value="Eukaryota"/>
</dbReference>
<organism evidence="3 4">
    <name type="scientific">Uncinocarpus reesii (strain UAMH 1704)</name>
    <dbReference type="NCBI Taxonomy" id="336963"/>
    <lineage>
        <taxon>Eukaryota</taxon>
        <taxon>Fungi</taxon>
        <taxon>Dikarya</taxon>
        <taxon>Ascomycota</taxon>
        <taxon>Pezizomycotina</taxon>
        <taxon>Eurotiomycetes</taxon>
        <taxon>Eurotiomycetidae</taxon>
        <taxon>Onygenales</taxon>
        <taxon>Onygenaceae</taxon>
        <taxon>Uncinocarpus</taxon>
    </lineage>
</organism>
<feature type="region of interest" description="Disordered" evidence="1">
    <location>
        <begin position="235"/>
        <end position="267"/>
    </location>
</feature>
<feature type="domain" description="DUF1746" evidence="2">
    <location>
        <begin position="59"/>
        <end position="170"/>
    </location>
</feature>
<feature type="region of interest" description="Disordered" evidence="1">
    <location>
        <begin position="295"/>
        <end position="314"/>
    </location>
</feature>
<dbReference type="OrthoDB" id="5428737at2759"/>
<dbReference type="KEGG" id="ure:UREG_07667"/>
<dbReference type="Pfam" id="PF08508">
    <property type="entry name" value="DUF1746"/>
    <property type="match status" value="1"/>
</dbReference>
<dbReference type="GeneID" id="8438870"/>
<dbReference type="Proteomes" id="UP000002058">
    <property type="component" value="Unassembled WGS sequence"/>
</dbReference>
<proteinExistence type="predicted"/>
<dbReference type="InParanoid" id="C4JZR6"/>
<dbReference type="RefSeq" id="XP_002582894.1">
    <property type="nucleotide sequence ID" value="XM_002582848.1"/>
</dbReference>
<dbReference type="PANTHER" id="PTHR39405">
    <property type="entry name" value="DSC E3 UBIQUITIN LIGASE COMPLEX SUBUNIT 4"/>
    <property type="match status" value="1"/>
</dbReference>
<protein>
    <recommendedName>
        <fullName evidence="2">DUF1746 domain-containing protein</fullName>
    </recommendedName>
</protein>
<accession>C4JZR6</accession>
<name>C4JZR6_UNCRE</name>
<evidence type="ECO:0000259" key="2">
    <source>
        <dbReference type="Pfam" id="PF08508"/>
    </source>
</evidence>
<sequence>MTAPVPQDAEYIADVSNFSHDNEDDDPLTPQLLDSRLRRRKEVRAKAKTVFLDRLLRDFDLLIYCQLSSLYYMDCSIINFAIRAVVQFAFFTPKSGFEPPRDQPFIGVIATTNILCILLHCLSSSPSAGEVSRGYLHGGLFIDFIGQKGPIPKLRLITLDVLVTILQIVMMGAILEKWKMKSLLPGESVGSTSPSAETSAPQDLDFEERGVRRAEEHAPSPDGIELQHLQPLDSQNDSFANEENDERDNERGGLLSGSAAESRTHLDRDIHPRDELLTGDITIMELRVFQTLRDQWNQNPPGNPPESTNSTTEISPHIYLRRRFGVHFGTHL</sequence>
<dbReference type="AlphaFoldDB" id="C4JZR6"/>
<evidence type="ECO:0000313" key="4">
    <source>
        <dbReference type="Proteomes" id="UP000002058"/>
    </source>
</evidence>
<dbReference type="PANTHER" id="PTHR39405:SF1">
    <property type="entry name" value="DSC E3 UBIQUITIN LIGASE COMPLEX SUBUNIT 4"/>
    <property type="match status" value="1"/>
</dbReference>
<dbReference type="OMA" id="DCSFFWL"/>
<dbReference type="VEuPathDB" id="FungiDB:UREG_07667"/>
<dbReference type="GO" id="GO:0044695">
    <property type="term" value="C:Dsc E3 ubiquitin ligase complex"/>
    <property type="evidence" value="ECO:0007669"/>
    <property type="project" value="InterPro"/>
</dbReference>
<dbReference type="HOGENOM" id="CLU_052067_0_0_1"/>
<evidence type="ECO:0000313" key="3">
    <source>
        <dbReference type="EMBL" id="EEP82802.1"/>
    </source>
</evidence>